<gene>
    <name evidence="2" type="ordered locus">CHAB381_0435</name>
</gene>
<evidence type="ECO:0000313" key="2">
    <source>
        <dbReference type="EMBL" id="ABS52469.1"/>
    </source>
</evidence>
<proteinExistence type="predicted"/>
<evidence type="ECO:0008006" key="4">
    <source>
        <dbReference type="Google" id="ProtNLM"/>
    </source>
</evidence>
<dbReference type="STRING" id="360107.CHAB381_0435"/>
<accession>A7I0J0</accession>
<evidence type="ECO:0000256" key="1">
    <source>
        <dbReference type="SAM" id="SignalP"/>
    </source>
</evidence>
<keyword evidence="1" id="KW-0732">Signal</keyword>
<protein>
    <recommendedName>
        <fullName evidence="4">TNase-like domain-containing protein</fullName>
    </recommendedName>
</protein>
<reference evidence="3" key="1">
    <citation type="submission" date="2007-07" db="EMBL/GenBank/DDBJ databases">
        <title>Complete genome sequence of Campylobacter hominis ATCC BAA-381, a commensal isolated from the human gastrointestinal tract.</title>
        <authorList>
            <person name="Fouts D.E."/>
            <person name="Mongodin E.F."/>
            <person name="Puiu D."/>
            <person name="Sebastian Y."/>
            <person name="Miller W.G."/>
            <person name="Mandrell R.E."/>
            <person name="Nelson K.E."/>
        </authorList>
    </citation>
    <scope>NUCLEOTIDE SEQUENCE [LARGE SCALE GENOMIC DNA]</scope>
    <source>
        <strain evidence="3">ATCC BAA-381 / LMG 19568 / NCTC 13146 / CH001A</strain>
    </source>
</reference>
<sequence>MRKFWIFLAIFAVFWASAANATYERHWKFKKFENGRLVFKTNKRNFKCVLKDLKFISYTAKPECFDDPKKAKNLQEDYDKMIEQKLGKLQKYNVLVQGDGNEFRVCDLGETVAKNLIESGLAVSDRTDFDKESKKAREKNAGIFNEKILHITKCVLGENDGNIKDALKNE</sequence>
<feature type="signal peptide" evidence="1">
    <location>
        <begin position="1"/>
        <end position="21"/>
    </location>
</feature>
<name>A7I0J0_CAMHC</name>
<dbReference type="EMBL" id="CP000776">
    <property type="protein sequence ID" value="ABS52469.1"/>
    <property type="molecule type" value="Genomic_DNA"/>
</dbReference>
<evidence type="ECO:0000313" key="3">
    <source>
        <dbReference type="Proteomes" id="UP000002407"/>
    </source>
</evidence>
<dbReference type="AlphaFoldDB" id="A7I0J0"/>
<organism evidence="2 3">
    <name type="scientific">Campylobacter hominis (strain ATCC BAA-381 / DSM 21671 / CCUG 45161 / LMG 19568 / NCTC 13146 / CH001A)</name>
    <dbReference type="NCBI Taxonomy" id="360107"/>
    <lineage>
        <taxon>Bacteria</taxon>
        <taxon>Pseudomonadati</taxon>
        <taxon>Campylobacterota</taxon>
        <taxon>Epsilonproteobacteria</taxon>
        <taxon>Campylobacterales</taxon>
        <taxon>Campylobacteraceae</taxon>
        <taxon>Campylobacter</taxon>
    </lineage>
</organism>
<keyword evidence="3" id="KW-1185">Reference proteome</keyword>
<feature type="chain" id="PRO_5005660439" description="TNase-like domain-containing protein" evidence="1">
    <location>
        <begin position="22"/>
        <end position="170"/>
    </location>
</feature>
<dbReference type="RefSeq" id="WP_012108314.1">
    <property type="nucleotide sequence ID" value="NC_009714.1"/>
</dbReference>
<dbReference type="KEGG" id="cha:CHAB381_0435"/>
<dbReference type="Proteomes" id="UP000002407">
    <property type="component" value="Chromosome"/>
</dbReference>
<dbReference type="HOGENOM" id="CLU_1567798_0_0_7"/>